<name>A0A4C1ZG40_EUMVA</name>
<accession>A0A4C1ZG40</accession>
<evidence type="ECO:0000256" key="1">
    <source>
        <dbReference type="SAM" id="MobiDB-lite"/>
    </source>
</evidence>
<dbReference type="AlphaFoldDB" id="A0A4C1ZG40"/>
<dbReference type="EMBL" id="BGZK01001815">
    <property type="protein sequence ID" value="GBP86770.1"/>
    <property type="molecule type" value="Genomic_DNA"/>
</dbReference>
<dbReference type="Proteomes" id="UP000299102">
    <property type="component" value="Unassembled WGS sequence"/>
</dbReference>
<feature type="region of interest" description="Disordered" evidence="1">
    <location>
        <begin position="1"/>
        <end position="29"/>
    </location>
</feature>
<comment type="caution">
    <text evidence="2">The sequence shown here is derived from an EMBL/GenBank/DDBJ whole genome shotgun (WGS) entry which is preliminary data.</text>
</comment>
<reference evidence="2 3" key="1">
    <citation type="journal article" date="2019" name="Commun. Biol.">
        <title>The bagworm genome reveals a unique fibroin gene that provides high tensile strength.</title>
        <authorList>
            <person name="Kono N."/>
            <person name="Nakamura H."/>
            <person name="Ohtoshi R."/>
            <person name="Tomita M."/>
            <person name="Numata K."/>
            <person name="Arakawa K."/>
        </authorList>
    </citation>
    <scope>NUCLEOTIDE SEQUENCE [LARGE SCALE GENOMIC DNA]</scope>
</reference>
<feature type="region of interest" description="Disordered" evidence="1">
    <location>
        <begin position="61"/>
        <end position="84"/>
    </location>
</feature>
<gene>
    <name evidence="2" type="ORF">EVAR_66679_1</name>
</gene>
<feature type="compositionally biased region" description="Basic and acidic residues" evidence="1">
    <location>
        <begin position="13"/>
        <end position="24"/>
    </location>
</feature>
<evidence type="ECO:0000313" key="2">
    <source>
        <dbReference type="EMBL" id="GBP86770.1"/>
    </source>
</evidence>
<keyword evidence="3" id="KW-1185">Reference proteome</keyword>
<proteinExistence type="predicted"/>
<feature type="compositionally biased region" description="Basic and acidic residues" evidence="1">
    <location>
        <begin position="61"/>
        <end position="73"/>
    </location>
</feature>
<sequence>MWSGPPGHRSRDRPKARWKDEKETIGTSDWPNLAKNYDKWQYLEEAFNRRGTRKAEILQKFEEGKSEAPEHPIRPPPRNGIGANTKEASFVKRKRHAVEPLVYGYAAPRPRRRHGITV</sequence>
<protein>
    <submittedName>
        <fullName evidence="2">Uncharacterized protein</fullName>
    </submittedName>
</protein>
<organism evidence="2 3">
    <name type="scientific">Eumeta variegata</name>
    <name type="common">Bagworm moth</name>
    <name type="synonym">Eumeta japonica</name>
    <dbReference type="NCBI Taxonomy" id="151549"/>
    <lineage>
        <taxon>Eukaryota</taxon>
        <taxon>Metazoa</taxon>
        <taxon>Ecdysozoa</taxon>
        <taxon>Arthropoda</taxon>
        <taxon>Hexapoda</taxon>
        <taxon>Insecta</taxon>
        <taxon>Pterygota</taxon>
        <taxon>Neoptera</taxon>
        <taxon>Endopterygota</taxon>
        <taxon>Lepidoptera</taxon>
        <taxon>Glossata</taxon>
        <taxon>Ditrysia</taxon>
        <taxon>Tineoidea</taxon>
        <taxon>Psychidae</taxon>
        <taxon>Oiketicinae</taxon>
        <taxon>Eumeta</taxon>
    </lineage>
</organism>
<evidence type="ECO:0000313" key="3">
    <source>
        <dbReference type="Proteomes" id="UP000299102"/>
    </source>
</evidence>